<dbReference type="Pfam" id="PF13499">
    <property type="entry name" value="EF-hand_7"/>
    <property type="match status" value="1"/>
</dbReference>
<dbReference type="InterPro" id="IPR018247">
    <property type="entry name" value="EF_Hand_1_Ca_BS"/>
</dbReference>
<dbReference type="InterPro" id="IPR023796">
    <property type="entry name" value="Serpin_dom"/>
</dbReference>
<dbReference type="InterPro" id="IPR002048">
    <property type="entry name" value="EF_hand_dom"/>
</dbReference>
<dbReference type="AlphaFoldDB" id="A0ABD3QYB6"/>
<dbReference type="SMART" id="SM00116">
    <property type="entry name" value="CBS"/>
    <property type="match status" value="1"/>
</dbReference>
<name>A0ABD3QYB6_9STRA</name>
<dbReference type="Gene3D" id="3.10.580.10">
    <property type="entry name" value="CBS-domain"/>
    <property type="match status" value="1"/>
</dbReference>
<dbReference type="CDD" id="cd00172">
    <property type="entry name" value="serpin"/>
    <property type="match status" value="1"/>
</dbReference>
<dbReference type="GO" id="GO:0008033">
    <property type="term" value="P:tRNA processing"/>
    <property type="evidence" value="ECO:0007669"/>
    <property type="project" value="UniProtKB-KW"/>
</dbReference>
<dbReference type="Pfam" id="PF00079">
    <property type="entry name" value="Serpin"/>
    <property type="match status" value="1"/>
</dbReference>
<reference evidence="14 15" key="1">
    <citation type="submission" date="2024-10" db="EMBL/GenBank/DDBJ databases">
        <title>Updated reference genomes for cyclostephanoid diatoms.</title>
        <authorList>
            <person name="Roberts W.R."/>
            <person name="Alverson A.J."/>
        </authorList>
    </citation>
    <scope>NUCLEOTIDE SEQUENCE [LARGE SCALE GENOMIC DNA]</scope>
    <source>
        <strain evidence="14 15">AJA010-31</strain>
    </source>
</reference>
<dbReference type="InterPro" id="IPR046342">
    <property type="entry name" value="CBS_dom_sf"/>
</dbReference>
<dbReference type="PROSITE" id="PS51371">
    <property type="entry name" value="CBS"/>
    <property type="match status" value="1"/>
</dbReference>
<evidence type="ECO:0000256" key="9">
    <source>
        <dbReference type="PROSITE-ProRule" id="PRU00703"/>
    </source>
</evidence>
<dbReference type="InterPro" id="IPR042178">
    <property type="entry name" value="Serpin_sf_1"/>
</dbReference>
<feature type="domain" description="EF-hand" evidence="12">
    <location>
        <begin position="189"/>
        <end position="224"/>
    </location>
</feature>
<evidence type="ECO:0000256" key="10">
    <source>
        <dbReference type="RuleBase" id="RU000411"/>
    </source>
</evidence>
<dbReference type="SMART" id="SM00093">
    <property type="entry name" value="SERPIN"/>
    <property type="match status" value="1"/>
</dbReference>
<dbReference type="InterPro" id="IPR036186">
    <property type="entry name" value="Serpin_sf"/>
</dbReference>
<proteinExistence type="inferred from homology"/>
<keyword evidence="3" id="KW-0548">Nucleotidyltransferase</keyword>
<feature type="domain" description="CBS" evidence="13">
    <location>
        <begin position="315"/>
        <end position="373"/>
    </location>
</feature>
<dbReference type="InterPro" id="IPR011992">
    <property type="entry name" value="EF-hand-dom_pair"/>
</dbReference>
<dbReference type="CDD" id="cd00051">
    <property type="entry name" value="EFh"/>
    <property type="match status" value="1"/>
</dbReference>
<dbReference type="Gene3D" id="2.30.39.10">
    <property type="entry name" value="Alpha-1-antitrypsin, domain 1"/>
    <property type="match status" value="1"/>
</dbReference>
<evidence type="ECO:0000256" key="8">
    <source>
        <dbReference type="ARBA" id="ARBA00022884"/>
    </source>
</evidence>
<dbReference type="PROSITE" id="PS00284">
    <property type="entry name" value="SERPIN"/>
    <property type="match status" value="1"/>
</dbReference>
<dbReference type="InterPro" id="IPR003156">
    <property type="entry name" value="DHHA1_dom"/>
</dbReference>
<evidence type="ECO:0000313" key="14">
    <source>
        <dbReference type="EMBL" id="KAL3805488.1"/>
    </source>
</evidence>
<protein>
    <recommendedName>
        <fullName evidence="16">Calmodulin</fullName>
    </recommendedName>
</protein>
<evidence type="ECO:0000259" key="12">
    <source>
        <dbReference type="PROSITE" id="PS50222"/>
    </source>
</evidence>
<dbReference type="CDD" id="cd02205">
    <property type="entry name" value="CBS_pair_SF"/>
    <property type="match status" value="1"/>
</dbReference>
<dbReference type="InterPro" id="IPR052390">
    <property type="entry name" value="tRNA_nt/polyA_polymerase"/>
</dbReference>
<keyword evidence="7" id="KW-0460">Magnesium</keyword>
<accession>A0ABD3QYB6</accession>
<dbReference type="SUPFAM" id="SSF64182">
    <property type="entry name" value="DHH phosphoesterases"/>
    <property type="match status" value="1"/>
</dbReference>
<feature type="domain" description="EF-hand" evidence="12">
    <location>
        <begin position="153"/>
        <end position="188"/>
    </location>
</feature>
<keyword evidence="2" id="KW-0819">tRNA processing</keyword>
<dbReference type="GO" id="GO:0046872">
    <property type="term" value="F:metal ion binding"/>
    <property type="evidence" value="ECO:0007669"/>
    <property type="project" value="UniProtKB-KW"/>
</dbReference>
<dbReference type="InterPro" id="IPR042185">
    <property type="entry name" value="Serpin_sf_2"/>
</dbReference>
<dbReference type="Gene3D" id="1.10.238.10">
    <property type="entry name" value="EF-hand"/>
    <property type="match status" value="1"/>
</dbReference>
<comment type="caution">
    <text evidence="14">The sequence shown here is derived from an EMBL/GenBank/DDBJ whole genome shotgun (WGS) entry which is preliminary data.</text>
</comment>
<feature type="compositionally biased region" description="Basic and acidic residues" evidence="11">
    <location>
        <begin position="100"/>
        <end position="111"/>
    </location>
</feature>
<dbReference type="SUPFAM" id="SSF56574">
    <property type="entry name" value="Serpins"/>
    <property type="match status" value="1"/>
</dbReference>
<dbReference type="SUPFAM" id="SSF47473">
    <property type="entry name" value="EF-hand"/>
    <property type="match status" value="1"/>
</dbReference>
<keyword evidence="5" id="KW-0547">Nucleotide-binding</keyword>
<dbReference type="Pfam" id="PF02272">
    <property type="entry name" value="DHHA1"/>
    <property type="match status" value="1"/>
</dbReference>
<dbReference type="GO" id="GO:0016779">
    <property type="term" value="F:nucleotidyltransferase activity"/>
    <property type="evidence" value="ECO:0007669"/>
    <property type="project" value="UniProtKB-KW"/>
</dbReference>
<evidence type="ECO:0000256" key="11">
    <source>
        <dbReference type="SAM" id="MobiDB-lite"/>
    </source>
</evidence>
<dbReference type="Gene3D" id="3.30.497.10">
    <property type="entry name" value="Antithrombin, subunit I, domain 2"/>
    <property type="match status" value="1"/>
</dbReference>
<dbReference type="PROSITE" id="PS50222">
    <property type="entry name" value="EF_HAND_2"/>
    <property type="match status" value="2"/>
</dbReference>
<dbReference type="InterPro" id="IPR038763">
    <property type="entry name" value="DHH_sf"/>
</dbReference>
<sequence length="745" mass="81613">MLGWCMELGASQSAIAEHAKPTMSDEQQRVLTQSLISLNTTHVHGVTVSTVLLSADGFISGLASVAKDALDLSSSDVFLLAVCYEATRAKGGGGGKSKSKGNDKKTDDQVQKTKRSTVKALSSRQSADGTNSNSNLMSQMINSDSWKGGETALRRQRLASDFAIHDVDGSGFLDRKEIEQALRESGYFISSENLDAMIDAIDTNGDGKISFDEFVTFYADMEEKGRLEEFANSEEKAGKPPQTMTIIGRVKAGVNVRNVNLNKLFQQFNGGGHPKAASATAKVADENEASELLQRLVDELIDKGLDKQLTVGDFMQSPVLSAKPTMTEKQVEDLFVRYDVRALPVVNDDNEVIGLVSYKEVTAAKQRLLNKQEKRVRQLEKAAEMGKPPPEARPLESALKGWMKQHVQIIEAKTTMSEVEQILLDTDVVQFTVTSNNGVKLTIATSLWADSIKQSYWELAKTKHFADVFPLQKQHLFVSINKWVSDHTNGMIKDLFDPSNPVDPNMLAVLVNAVHFKGSWLEKFDESKTSDGEFYSKASNLPARFMSASRKMQVIEYAKELGGASVLVLDYGEGDAVGSPEFSAAFMLPADSSEESMNALIRGLSQPMSTILSKAISSDVRLKLPRFKLKFGPSSLKDALQKLGMTHAFDSTQSELFNEMSNDPNTYVDDIFHGAAMEVTEEGTVAAAATGAVMKTRSIVIPFELTFNRPFVVAIVHRSSGLPLFLGRVEKPELLFGNKDVADEL</sequence>
<feature type="region of interest" description="Disordered" evidence="11">
    <location>
        <begin position="90"/>
        <end position="141"/>
    </location>
</feature>
<evidence type="ECO:0008006" key="16">
    <source>
        <dbReference type="Google" id="ProtNLM"/>
    </source>
</evidence>
<evidence type="ECO:0000256" key="6">
    <source>
        <dbReference type="ARBA" id="ARBA00022837"/>
    </source>
</evidence>
<dbReference type="GO" id="GO:0000166">
    <property type="term" value="F:nucleotide binding"/>
    <property type="evidence" value="ECO:0007669"/>
    <property type="project" value="UniProtKB-KW"/>
</dbReference>
<dbReference type="SMART" id="SM00054">
    <property type="entry name" value="EFh"/>
    <property type="match status" value="2"/>
</dbReference>
<gene>
    <name evidence="14" type="ORF">ACHAWO_002998</name>
</gene>
<keyword evidence="9" id="KW-0129">CBS domain</keyword>
<dbReference type="InterPro" id="IPR000644">
    <property type="entry name" value="CBS_dom"/>
</dbReference>
<keyword evidence="3" id="KW-0808">Transferase</keyword>
<dbReference type="SUPFAM" id="SSF54631">
    <property type="entry name" value="CBS-domain pair"/>
    <property type="match status" value="1"/>
</dbReference>
<dbReference type="Gene3D" id="3.10.310.30">
    <property type="match status" value="1"/>
</dbReference>
<comment type="cofactor">
    <cofactor evidence="1">
        <name>Mg(2+)</name>
        <dbReference type="ChEBI" id="CHEBI:18420"/>
    </cofactor>
</comment>
<dbReference type="Proteomes" id="UP001530400">
    <property type="component" value="Unassembled WGS sequence"/>
</dbReference>
<evidence type="ECO:0000256" key="2">
    <source>
        <dbReference type="ARBA" id="ARBA00022694"/>
    </source>
</evidence>
<dbReference type="PANTHER" id="PTHR47788">
    <property type="entry name" value="POLYA POLYMERASE"/>
    <property type="match status" value="1"/>
</dbReference>
<organism evidence="14 15">
    <name type="scientific">Cyclotella atomus</name>
    <dbReference type="NCBI Taxonomy" id="382360"/>
    <lineage>
        <taxon>Eukaryota</taxon>
        <taxon>Sar</taxon>
        <taxon>Stramenopiles</taxon>
        <taxon>Ochrophyta</taxon>
        <taxon>Bacillariophyta</taxon>
        <taxon>Coscinodiscophyceae</taxon>
        <taxon>Thalassiosirophycidae</taxon>
        <taxon>Stephanodiscales</taxon>
        <taxon>Stephanodiscaceae</taxon>
        <taxon>Cyclotella</taxon>
    </lineage>
</organism>
<evidence type="ECO:0000256" key="3">
    <source>
        <dbReference type="ARBA" id="ARBA00022695"/>
    </source>
</evidence>
<keyword evidence="15" id="KW-1185">Reference proteome</keyword>
<dbReference type="InterPro" id="IPR023795">
    <property type="entry name" value="Serpin_CS"/>
</dbReference>
<dbReference type="Pfam" id="PF00571">
    <property type="entry name" value="CBS"/>
    <property type="match status" value="1"/>
</dbReference>
<dbReference type="GO" id="GO:0003723">
    <property type="term" value="F:RNA binding"/>
    <property type="evidence" value="ECO:0007669"/>
    <property type="project" value="UniProtKB-KW"/>
</dbReference>
<evidence type="ECO:0000313" key="15">
    <source>
        <dbReference type="Proteomes" id="UP001530400"/>
    </source>
</evidence>
<dbReference type="PROSITE" id="PS00018">
    <property type="entry name" value="EF_HAND_1"/>
    <property type="match status" value="2"/>
</dbReference>
<evidence type="ECO:0000256" key="4">
    <source>
        <dbReference type="ARBA" id="ARBA00022723"/>
    </source>
</evidence>
<evidence type="ECO:0000259" key="13">
    <source>
        <dbReference type="PROSITE" id="PS51371"/>
    </source>
</evidence>
<evidence type="ECO:0000256" key="7">
    <source>
        <dbReference type="ARBA" id="ARBA00022842"/>
    </source>
</evidence>
<evidence type="ECO:0000256" key="5">
    <source>
        <dbReference type="ARBA" id="ARBA00022741"/>
    </source>
</evidence>
<keyword evidence="4" id="KW-0479">Metal-binding</keyword>
<dbReference type="EMBL" id="JALLPJ020000002">
    <property type="protein sequence ID" value="KAL3805488.1"/>
    <property type="molecule type" value="Genomic_DNA"/>
</dbReference>
<evidence type="ECO:0000256" key="1">
    <source>
        <dbReference type="ARBA" id="ARBA00001946"/>
    </source>
</evidence>
<keyword evidence="8" id="KW-0694">RNA-binding</keyword>
<dbReference type="PANTHER" id="PTHR47788:SF1">
    <property type="entry name" value="A-ADDING TRNA NUCLEOTIDYLTRANSFERASE"/>
    <property type="match status" value="1"/>
</dbReference>
<feature type="compositionally biased region" description="Polar residues" evidence="11">
    <location>
        <begin position="119"/>
        <end position="141"/>
    </location>
</feature>
<keyword evidence="6" id="KW-0106">Calcium</keyword>
<comment type="similarity">
    <text evidence="10">Belongs to the serpin family.</text>
</comment>